<accession>A0A8K0RH59</accession>
<organism evidence="2 3">
    <name type="scientific">Paraphoma chrysanthemicola</name>
    <dbReference type="NCBI Taxonomy" id="798071"/>
    <lineage>
        <taxon>Eukaryota</taxon>
        <taxon>Fungi</taxon>
        <taxon>Dikarya</taxon>
        <taxon>Ascomycota</taxon>
        <taxon>Pezizomycotina</taxon>
        <taxon>Dothideomycetes</taxon>
        <taxon>Pleosporomycetidae</taxon>
        <taxon>Pleosporales</taxon>
        <taxon>Pleosporineae</taxon>
        <taxon>Phaeosphaeriaceae</taxon>
        <taxon>Paraphoma</taxon>
    </lineage>
</organism>
<evidence type="ECO:0000256" key="1">
    <source>
        <dbReference type="SAM" id="MobiDB-lite"/>
    </source>
</evidence>
<comment type="caution">
    <text evidence="2">The sequence shown here is derived from an EMBL/GenBank/DDBJ whole genome shotgun (WGS) entry which is preliminary data.</text>
</comment>
<feature type="compositionally biased region" description="Polar residues" evidence="1">
    <location>
        <begin position="51"/>
        <end position="66"/>
    </location>
</feature>
<dbReference type="PANTHER" id="PTHR34706:SF2">
    <property type="entry name" value="RFEF"/>
    <property type="match status" value="1"/>
</dbReference>
<protein>
    <recommendedName>
        <fullName evidence="4">VWFA domain-containing protein</fullName>
    </recommendedName>
</protein>
<proteinExistence type="predicted"/>
<dbReference type="OrthoDB" id="2142040at2759"/>
<dbReference type="Proteomes" id="UP000813461">
    <property type="component" value="Unassembled WGS sequence"/>
</dbReference>
<reference evidence="2" key="1">
    <citation type="journal article" date="2021" name="Nat. Commun.">
        <title>Genetic determinants of endophytism in the Arabidopsis root mycobiome.</title>
        <authorList>
            <person name="Mesny F."/>
            <person name="Miyauchi S."/>
            <person name="Thiergart T."/>
            <person name="Pickel B."/>
            <person name="Atanasova L."/>
            <person name="Karlsson M."/>
            <person name="Huettel B."/>
            <person name="Barry K.W."/>
            <person name="Haridas S."/>
            <person name="Chen C."/>
            <person name="Bauer D."/>
            <person name="Andreopoulos W."/>
            <person name="Pangilinan J."/>
            <person name="LaButti K."/>
            <person name="Riley R."/>
            <person name="Lipzen A."/>
            <person name="Clum A."/>
            <person name="Drula E."/>
            <person name="Henrissat B."/>
            <person name="Kohler A."/>
            <person name="Grigoriev I.V."/>
            <person name="Martin F.M."/>
            <person name="Hacquard S."/>
        </authorList>
    </citation>
    <scope>NUCLEOTIDE SEQUENCE</scope>
    <source>
        <strain evidence="2">MPI-SDFR-AT-0120</strain>
    </source>
</reference>
<dbReference type="AlphaFoldDB" id="A0A8K0RH59"/>
<dbReference type="PANTHER" id="PTHR34706">
    <property type="entry name" value="SLR1338 PROTEIN"/>
    <property type="match status" value="1"/>
</dbReference>
<gene>
    <name evidence="2" type="ORF">FB567DRAFT_48531</name>
</gene>
<feature type="region of interest" description="Disordered" evidence="1">
    <location>
        <begin position="25"/>
        <end position="66"/>
    </location>
</feature>
<dbReference type="EMBL" id="JAGMVJ010000001">
    <property type="protein sequence ID" value="KAH7096074.1"/>
    <property type="molecule type" value="Genomic_DNA"/>
</dbReference>
<name>A0A8K0RH59_9PLEO</name>
<evidence type="ECO:0008006" key="4">
    <source>
        <dbReference type="Google" id="ProtNLM"/>
    </source>
</evidence>
<evidence type="ECO:0000313" key="2">
    <source>
        <dbReference type="EMBL" id="KAH7096074.1"/>
    </source>
</evidence>
<keyword evidence="3" id="KW-1185">Reference proteome</keyword>
<evidence type="ECO:0000313" key="3">
    <source>
        <dbReference type="Proteomes" id="UP000813461"/>
    </source>
</evidence>
<sequence>MDHSQPKPGPLVDDQNTTTLHAQITSEESNLARNVVKRPPAASVRRKKGTPGQNNEACTRQPSSMSKSQQFYRKIYDHHKKLLLDHIENNKFEALKLSRSNIRTLAKLAARRIDHFAAEWGIPVKVATEIVQLGIYDMIIFIDNSGSMRLEENEERLDDLKVICRFAAALHELFEGKTQAKGDTLEQHHSLQVCFMNGEQPISTVRDRAEMEEALKQGKFRGLTKLSSELEEKVLKPLRTKYTNGPLRRPVMVLVVTDGGLSHESTEEMINMLDRTYQALGQDCEPGATPRILSLQFAQVGNDHKAQHFLAQMKLDPRLRQKIDCTPNFEVLQELLYTAEPPAKLTPGFWLMKACLGAVDASYEIDSTWQTIAELVSIAPAEHSAENGIADV</sequence>